<dbReference type="AlphaFoldDB" id="A0AAV3ZX38"/>
<proteinExistence type="predicted"/>
<evidence type="ECO:0000313" key="1">
    <source>
        <dbReference type="EMBL" id="GFN99764.1"/>
    </source>
</evidence>
<organism evidence="1 2">
    <name type="scientific">Plakobranchus ocellatus</name>
    <dbReference type="NCBI Taxonomy" id="259542"/>
    <lineage>
        <taxon>Eukaryota</taxon>
        <taxon>Metazoa</taxon>
        <taxon>Spiralia</taxon>
        <taxon>Lophotrochozoa</taxon>
        <taxon>Mollusca</taxon>
        <taxon>Gastropoda</taxon>
        <taxon>Heterobranchia</taxon>
        <taxon>Euthyneura</taxon>
        <taxon>Panpulmonata</taxon>
        <taxon>Sacoglossa</taxon>
        <taxon>Placobranchoidea</taxon>
        <taxon>Plakobranchidae</taxon>
        <taxon>Plakobranchus</taxon>
    </lineage>
</organism>
<comment type="caution">
    <text evidence="1">The sequence shown here is derived from an EMBL/GenBank/DDBJ whole genome shotgun (WGS) entry which is preliminary data.</text>
</comment>
<reference evidence="1 2" key="1">
    <citation type="journal article" date="2021" name="Elife">
        <title>Chloroplast acquisition without the gene transfer in kleptoplastic sea slugs, Plakobranchus ocellatus.</title>
        <authorList>
            <person name="Maeda T."/>
            <person name="Takahashi S."/>
            <person name="Yoshida T."/>
            <person name="Shimamura S."/>
            <person name="Takaki Y."/>
            <person name="Nagai Y."/>
            <person name="Toyoda A."/>
            <person name="Suzuki Y."/>
            <person name="Arimoto A."/>
            <person name="Ishii H."/>
            <person name="Satoh N."/>
            <person name="Nishiyama T."/>
            <person name="Hasebe M."/>
            <person name="Maruyama T."/>
            <person name="Minagawa J."/>
            <person name="Obokata J."/>
            <person name="Shigenobu S."/>
        </authorList>
    </citation>
    <scope>NUCLEOTIDE SEQUENCE [LARGE SCALE GENOMIC DNA]</scope>
</reference>
<keyword evidence="2" id="KW-1185">Reference proteome</keyword>
<dbReference type="Proteomes" id="UP000735302">
    <property type="component" value="Unassembled WGS sequence"/>
</dbReference>
<protein>
    <recommendedName>
        <fullName evidence="3">Secreted protein</fullName>
    </recommendedName>
</protein>
<evidence type="ECO:0000313" key="2">
    <source>
        <dbReference type="Proteomes" id="UP000735302"/>
    </source>
</evidence>
<dbReference type="EMBL" id="BLXT01003024">
    <property type="protein sequence ID" value="GFN99764.1"/>
    <property type="molecule type" value="Genomic_DNA"/>
</dbReference>
<evidence type="ECO:0008006" key="3">
    <source>
        <dbReference type="Google" id="ProtNLM"/>
    </source>
</evidence>
<gene>
    <name evidence="1" type="ORF">PoB_002627000</name>
</gene>
<name>A0AAV3ZX38_9GAST</name>
<sequence length="122" mass="13705">MRHLSTFLRSQLLASCFMHLHAPPFHLPPITTVGQLFHASLCATFPPSSDHNCWPVPSCIFMRHLSTFLRSQLLASCFMHLHAPPFHLPPITIVGQFLHASSCATFPPSSDHSYGRFLKGVW</sequence>
<accession>A0AAV3ZX38</accession>